<organism evidence="2 3">
    <name type="scientific">Lactuca virosa</name>
    <dbReference type="NCBI Taxonomy" id="75947"/>
    <lineage>
        <taxon>Eukaryota</taxon>
        <taxon>Viridiplantae</taxon>
        <taxon>Streptophyta</taxon>
        <taxon>Embryophyta</taxon>
        <taxon>Tracheophyta</taxon>
        <taxon>Spermatophyta</taxon>
        <taxon>Magnoliopsida</taxon>
        <taxon>eudicotyledons</taxon>
        <taxon>Gunneridae</taxon>
        <taxon>Pentapetalae</taxon>
        <taxon>asterids</taxon>
        <taxon>campanulids</taxon>
        <taxon>Asterales</taxon>
        <taxon>Asteraceae</taxon>
        <taxon>Cichorioideae</taxon>
        <taxon>Cichorieae</taxon>
        <taxon>Lactucinae</taxon>
        <taxon>Lactuca</taxon>
    </lineage>
</organism>
<gene>
    <name evidence="2" type="ORF">LVIROSA_LOCUS21961</name>
</gene>
<feature type="transmembrane region" description="Helical" evidence="1">
    <location>
        <begin position="20"/>
        <end position="38"/>
    </location>
</feature>
<dbReference type="PANTHER" id="PTHR34792:SF1">
    <property type="entry name" value="OS02G0121500 PROTEIN"/>
    <property type="match status" value="1"/>
</dbReference>
<evidence type="ECO:0000313" key="3">
    <source>
        <dbReference type="Proteomes" id="UP001157418"/>
    </source>
</evidence>
<dbReference type="AlphaFoldDB" id="A0AAU9NDH5"/>
<accession>A0AAU9NDH5</accession>
<dbReference type="EMBL" id="CAKMRJ010004445">
    <property type="protein sequence ID" value="CAH1435525.1"/>
    <property type="molecule type" value="Genomic_DNA"/>
</dbReference>
<dbReference type="Proteomes" id="UP001157418">
    <property type="component" value="Unassembled WGS sequence"/>
</dbReference>
<sequence length="418" mass="47813">MLPLALSSMDLCPKDSNLMVFFPSLYLIFFVWISTVVADCRNSDNSKLLCLQFDLKRISRISSELEMGKEYTRFSATMRQSEGKDSDGISHKPSKKLKKMTSVNKFDQSMNSKRVKLPKKFFDDCYTVNHAPIPRKLRSAMKQRHYDSVSPSFPNPKDGILRLELPLENHNKKLKVNKDERQHSTISESISEQITKDEEEAIAGLLLLAGNNKRFEFNLKKETSNSEEDLVENGFVIEDLNKSTNTVDAKKDCKDFRDGNVSRKICSRHVYICRIIERLKVTEGKTVNSHEESETKTIKESVMNEATNQTSFLAAKSNQVLVPSYFGSPLYDRSQWLRPPKHQLLMNPFMAGSCYQNWQKSGHERMPQHLGSNHVQPSLVNVIGSKENGGLFLVDSSPILNLRFKEHLGSDRNWLNDL</sequence>
<comment type="caution">
    <text evidence="2">The sequence shown here is derived from an EMBL/GenBank/DDBJ whole genome shotgun (WGS) entry which is preliminary data.</text>
</comment>
<keyword evidence="1" id="KW-1133">Transmembrane helix</keyword>
<reference evidence="2 3" key="1">
    <citation type="submission" date="2022-01" db="EMBL/GenBank/DDBJ databases">
        <authorList>
            <person name="Xiong W."/>
            <person name="Schranz E."/>
        </authorList>
    </citation>
    <scope>NUCLEOTIDE SEQUENCE [LARGE SCALE GENOMIC DNA]</scope>
</reference>
<evidence type="ECO:0000313" key="2">
    <source>
        <dbReference type="EMBL" id="CAH1435525.1"/>
    </source>
</evidence>
<keyword evidence="3" id="KW-1185">Reference proteome</keyword>
<proteinExistence type="predicted"/>
<keyword evidence="1" id="KW-0812">Transmembrane</keyword>
<keyword evidence="1" id="KW-0472">Membrane</keyword>
<dbReference type="PANTHER" id="PTHR34792">
    <property type="entry name" value="OS02G0121500 PROTEIN"/>
    <property type="match status" value="1"/>
</dbReference>
<name>A0AAU9NDH5_9ASTR</name>
<evidence type="ECO:0000256" key="1">
    <source>
        <dbReference type="SAM" id="Phobius"/>
    </source>
</evidence>
<protein>
    <submittedName>
        <fullName evidence="2">Uncharacterized protein</fullName>
    </submittedName>
</protein>
<dbReference type="InterPro" id="IPR040305">
    <property type="entry name" value="At1g75730-like"/>
</dbReference>